<dbReference type="RefSeq" id="WP_101644467.1">
    <property type="nucleotide sequence ID" value="NZ_PGUY01000054.1"/>
</dbReference>
<evidence type="ECO:0000313" key="1">
    <source>
        <dbReference type="EMBL" id="PLT28669.1"/>
    </source>
</evidence>
<comment type="caution">
    <text evidence="1">The sequence shown here is derived from an EMBL/GenBank/DDBJ whole genome shotgun (WGS) entry which is preliminary data.</text>
</comment>
<name>A0A2N5M2S1_9BACI</name>
<gene>
    <name evidence="1" type="ORF">CUU66_17380</name>
</gene>
<accession>A0A2N5M2S1</accession>
<evidence type="ECO:0000313" key="2">
    <source>
        <dbReference type="Proteomes" id="UP000234748"/>
    </source>
</evidence>
<dbReference type="OrthoDB" id="771468at2"/>
<protein>
    <submittedName>
        <fullName evidence="1">Uncharacterized protein</fullName>
    </submittedName>
</protein>
<sequence>MRKYAFLKEKVNNICKVMIYHSTDGIYVFLYNTLGDKACFADGCFENMLEAEEFCKDLGVKDGDWFYIDDPLKGCQHDIIFCKR</sequence>
<organism evidence="1 2">
    <name type="scientific">Peribacillus deserti</name>
    <dbReference type="NCBI Taxonomy" id="673318"/>
    <lineage>
        <taxon>Bacteria</taxon>
        <taxon>Bacillati</taxon>
        <taxon>Bacillota</taxon>
        <taxon>Bacilli</taxon>
        <taxon>Bacillales</taxon>
        <taxon>Bacillaceae</taxon>
        <taxon>Peribacillus</taxon>
    </lineage>
</organism>
<dbReference type="EMBL" id="PGUY01000054">
    <property type="protein sequence ID" value="PLT28669.1"/>
    <property type="molecule type" value="Genomic_DNA"/>
</dbReference>
<reference evidence="1 2" key="1">
    <citation type="submission" date="2017-11" db="EMBL/GenBank/DDBJ databases">
        <title>Comparitive Functional Genomics of Dry Heat Resistant strains isolated from the Viking Spacecraft.</title>
        <authorList>
            <person name="Seuylemezian A."/>
            <person name="Cooper K."/>
            <person name="Vaishampayan P."/>
        </authorList>
    </citation>
    <scope>NUCLEOTIDE SEQUENCE [LARGE SCALE GENOMIC DNA]</scope>
    <source>
        <strain evidence="1 2">V1-29</strain>
    </source>
</reference>
<dbReference type="Proteomes" id="UP000234748">
    <property type="component" value="Unassembled WGS sequence"/>
</dbReference>
<proteinExistence type="predicted"/>
<dbReference type="AlphaFoldDB" id="A0A2N5M2S1"/>
<keyword evidence="2" id="KW-1185">Reference proteome</keyword>